<evidence type="ECO:0000256" key="2">
    <source>
        <dbReference type="ARBA" id="ARBA00009695"/>
    </source>
</evidence>
<keyword evidence="4" id="KW-0963">Cytoplasm</keyword>
<dbReference type="HAMAP" id="MF_01114">
    <property type="entry name" value="RecX"/>
    <property type="match status" value="1"/>
</dbReference>
<name>A0A645CHT1_9ZZZZ</name>
<dbReference type="Pfam" id="PF21982">
    <property type="entry name" value="RecX_HTH1"/>
    <property type="match status" value="1"/>
</dbReference>
<dbReference type="EMBL" id="VSSQ01027319">
    <property type="protein sequence ID" value="MPM76500.1"/>
    <property type="molecule type" value="Genomic_DNA"/>
</dbReference>
<reference evidence="8" key="1">
    <citation type="submission" date="2019-08" db="EMBL/GenBank/DDBJ databases">
        <authorList>
            <person name="Kucharzyk K."/>
            <person name="Murdoch R.W."/>
            <person name="Higgins S."/>
            <person name="Loffler F."/>
        </authorList>
    </citation>
    <scope>NUCLEOTIDE SEQUENCE</scope>
</reference>
<evidence type="ECO:0000259" key="7">
    <source>
        <dbReference type="Pfam" id="PF21982"/>
    </source>
</evidence>
<evidence type="ECO:0000256" key="1">
    <source>
        <dbReference type="ARBA" id="ARBA00004496"/>
    </source>
</evidence>
<sequence length="182" mass="20278">MGRIGQRKLTAALFCVGIANQRTRHSMGFTKLSLKGRALKLLAQREHSRSELETKLARHVEEGEDLGAILDELEAKNFIDPERVAASVVHRRASRMGTQRVVQELRSKGLDEALIKYTAAELQSTELERAKAVWKSKFGSKEPASTPQEKAKQMRFLAARGFSGDVVRKVLKSAAEDEGDFD</sequence>
<dbReference type="AlphaFoldDB" id="A0A645CHT1"/>
<dbReference type="GO" id="GO:0006282">
    <property type="term" value="P:regulation of DNA repair"/>
    <property type="evidence" value="ECO:0007669"/>
    <property type="project" value="InterPro"/>
</dbReference>
<proteinExistence type="inferred from homology"/>
<dbReference type="GO" id="GO:0005737">
    <property type="term" value="C:cytoplasm"/>
    <property type="evidence" value="ECO:0007669"/>
    <property type="project" value="UniProtKB-SubCell"/>
</dbReference>
<dbReference type="NCBIfam" id="NF001055">
    <property type="entry name" value="PRK00117.2-5"/>
    <property type="match status" value="1"/>
</dbReference>
<dbReference type="InterPro" id="IPR003783">
    <property type="entry name" value="Regulatory_RecX"/>
</dbReference>
<comment type="caution">
    <text evidence="8">The sequence shown here is derived from an EMBL/GenBank/DDBJ whole genome shotgun (WGS) entry which is preliminary data.</text>
</comment>
<dbReference type="Gene3D" id="1.10.10.10">
    <property type="entry name" value="Winged helix-like DNA-binding domain superfamily/Winged helix DNA-binding domain"/>
    <property type="match status" value="3"/>
</dbReference>
<dbReference type="Pfam" id="PF21981">
    <property type="entry name" value="RecX_HTH3"/>
    <property type="match status" value="1"/>
</dbReference>
<accession>A0A645CHT1</accession>
<dbReference type="PANTHER" id="PTHR33602">
    <property type="entry name" value="REGULATORY PROTEIN RECX FAMILY PROTEIN"/>
    <property type="match status" value="1"/>
</dbReference>
<feature type="domain" description="RecX third three-helical" evidence="6">
    <location>
        <begin position="126"/>
        <end position="171"/>
    </location>
</feature>
<feature type="domain" description="RecX second three-helical" evidence="5">
    <location>
        <begin position="82"/>
        <end position="115"/>
    </location>
</feature>
<dbReference type="InterPro" id="IPR053926">
    <property type="entry name" value="RecX_HTH_1st"/>
</dbReference>
<evidence type="ECO:0000256" key="3">
    <source>
        <dbReference type="ARBA" id="ARBA00018111"/>
    </source>
</evidence>
<evidence type="ECO:0000259" key="6">
    <source>
        <dbReference type="Pfam" id="PF21981"/>
    </source>
</evidence>
<evidence type="ECO:0000259" key="5">
    <source>
        <dbReference type="Pfam" id="PF02631"/>
    </source>
</evidence>
<feature type="domain" description="RecX first three-helical" evidence="7">
    <location>
        <begin position="36"/>
        <end position="59"/>
    </location>
</feature>
<evidence type="ECO:0000313" key="8">
    <source>
        <dbReference type="EMBL" id="MPM76500.1"/>
    </source>
</evidence>
<evidence type="ECO:0000256" key="4">
    <source>
        <dbReference type="ARBA" id="ARBA00022490"/>
    </source>
</evidence>
<dbReference type="InterPro" id="IPR036388">
    <property type="entry name" value="WH-like_DNA-bd_sf"/>
</dbReference>
<protein>
    <recommendedName>
        <fullName evidence="3">Regulatory protein RecX</fullName>
    </recommendedName>
</protein>
<comment type="similarity">
    <text evidence="2">Belongs to the RecX family.</text>
</comment>
<gene>
    <name evidence="8" type="primary">recX_31</name>
    <name evidence="8" type="ORF">SDC9_123498</name>
</gene>
<dbReference type="PANTHER" id="PTHR33602:SF1">
    <property type="entry name" value="REGULATORY PROTEIN RECX FAMILY PROTEIN"/>
    <property type="match status" value="1"/>
</dbReference>
<dbReference type="InterPro" id="IPR053924">
    <property type="entry name" value="RecX_HTH_2nd"/>
</dbReference>
<organism evidence="8">
    <name type="scientific">bioreactor metagenome</name>
    <dbReference type="NCBI Taxonomy" id="1076179"/>
    <lineage>
        <taxon>unclassified sequences</taxon>
        <taxon>metagenomes</taxon>
        <taxon>ecological metagenomes</taxon>
    </lineage>
</organism>
<comment type="subcellular location">
    <subcellularLocation>
        <location evidence="1">Cytoplasm</location>
    </subcellularLocation>
</comment>
<dbReference type="Pfam" id="PF02631">
    <property type="entry name" value="RecX_HTH2"/>
    <property type="match status" value="1"/>
</dbReference>
<dbReference type="InterPro" id="IPR053925">
    <property type="entry name" value="RecX_HTH_3rd"/>
</dbReference>